<dbReference type="InterPro" id="IPR036734">
    <property type="entry name" value="Neur_chan_lig-bd_sf"/>
</dbReference>
<dbReference type="InterPro" id="IPR036719">
    <property type="entry name" value="Neuro-gated_channel_TM_sf"/>
</dbReference>
<dbReference type="Gene3D" id="2.70.170.10">
    <property type="entry name" value="Neurotransmitter-gated ion-channel ligand-binding domain"/>
    <property type="match status" value="2"/>
</dbReference>
<evidence type="ECO:0000313" key="10">
    <source>
        <dbReference type="Proteomes" id="UP000683360"/>
    </source>
</evidence>
<dbReference type="PROSITE" id="PS00236">
    <property type="entry name" value="NEUROTR_ION_CHANNEL"/>
    <property type="match status" value="2"/>
</dbReference>
<dbReference type="CDD" id="cd18989">
    <property type="entry name" value="LGIC_ECD_cation"/>
    <property type="match status" value="1"/>
</dbReference>
<evidence type="ECO:0000256" key="7">
    <source>
        <dbReference type="SAM" id="SignalP"/>
    </source>
</evidence>
<name>A0A8S3ULF8_MYTED</name>
<evidence type="ECO:0000256" key="3">
    <source>
        <dbReference type="ARBA" id="ARBA00022989"/>
    </source>
</evidence>
<feature type="domain" description="Neurotransmitter-gated ion-channel ligand-binding" evidence="8">
    <location>
        <begin position="74"/>
        <end position="135"/>
    </location>
</feature>
<feature type="region of interest" description="Disordered" evidence="5">
    <location>
        <begin position="435"/>
        <end position="465"/>
    </location>
</feature>
<keyword evidence="2 6" id="KW-0812">Transmembrane</keyword>
<organism evidence="9 10">
    <name type="scientific">Mytilus edulis</name>
    <name type="common">Blue mussel</name>
    <dbReference type="NCBI Taxonomy" id="6550"/>
    <lineage>
        <taxon>Eukaryota</taxon>
        <taxon>Metazoa</taxon>
        <taxon>Spiralia</taxon>
        <taxon>Lophotrochozoa</taxon>
        <taxon>Mollusca</taxon>
        <taxon>Bivalvia</taxon>
        <taxon>Autobranchia</taxon>
        <taxon>Pteriomorphia</taxon>
        <taxon>Mytilida</taxon>
        <taxon>Mytiloidea</taxon>
        <taxon>Mytilidae</taxon>
        <taxon>Mytilinae</taxon>
        <taxon>Mytilus</taxon>
    </lineage>
</organism>
<feature type="signal peptide" evidence="7">
    <location>
        <begin position="1"/>
        <end position="22"/>
    </location>
</feature>
<dbReference type="GO" id="GO:0005230">
    <property type="term" value="F:extracellular ligand-gated monoatomic ion channel activity"/>
    <property type="evidence" value="ECO:0007669"/>
    <property type="project" value="InterPro"/>
</dbReference>
<dbReference type="EMBL" id="CAJPWZ010002868">
    <property type="protein sequence ID" value="CAG2246461.1"/>
    <property type="molecule type" value="Genomic_DNA"/>
</dbReference>
<keyword evidence="7" id="KW-0732">Signal</keyword>
<dbReference type="OrthoDB" id="6099057at2759"/>
<comment type="caution">
    <text evidence="9">The sequence shown here is derived from an EMBL/GenBank/DDBJ whole genome shotgun (WGS) entry which is preliminary data.</text>
</comment>
<evidence type="ECO:0000256" key="4">
    <source>
        <dbReference type="ARBA" id="ARBA00023136"/>
    </source>
</evidence>
<keyword evidence="4 6" id="KW-0472">Membrane</keyword>
<dbReference type="SUPFAM" id="SSF90112">
    <property type="entry name" value="Neurotransmitter-gated ion-channel transmembrane pore"/>
    <property type="match status" value="1"/>
</dbReference>
<evidence type="ECO:0000256" key="5">
    <source>
        <dbReference type="SAM" id="MobiDB-lite"/>
    </source>
</evidence>
<evidence type="ECO:0000259" key="8">
    <source>
        <dbReference type="Pfam" id="PF02931"/>
    </source>
</evidence>
<dbReference type="Pfam" id="PF02931">
    <property type="entry name" value="Neur_chan_LBD"/>
    <property type="match status" value="2"/>
</dbReference>
<proteinExistence type="predicted"/>
<sequence>MNAAASCSLNFILLDLFEPLTSYNVSDAKNLHDKLFNESSYNKLFRPDNQVTVYARYNLQYLNSVALKNFGAERTIRISSAGGLRWEPLAVLSTSCAMIVAYFPFDKQGCSIELASFELPSNAVNLIFASTPVHLGLHDENGDWEYDIPPILPWHILEKTVNMPASRSQWKEKTELNRQGVIVSSSLHFLRQYGCFVPMGSGLFNSSTSYSVNDAKNLHEKLFNQSEYKKLFRPNNLVTVIAGYSLQYLNSLNIKTQVMSTTGLFTVIWKDSRLIWEQSSYGGIDNIYVPENIVWHPALVVLNSIHELEKHFGAGSTIRISSDGTLRWESIAVLSTSCAMNVVFFPFDSQKCTIELVMVLALVVLLTLFADTMPSTTVYPSIGFIHGNIGNGFLLVIITIFVMGLHSKPKRHTAPNWMHFIVRKTRTLKLRLNRKATGINPSEQQQPRKMTDRQNKRRKRGKVRN</sequence>
<keyword evidence="3 6" id="KW-1133">Transmembrane helix</keyword>
<accession>A0A8S3ULF8</accession>
<feature type="transmembrane region" description="Helical" evidence="6">
    <location>
        <begin position="382"/>
        <end position="405"/>
    </location>
</feature>
<dbReference type="Proteomes" id="UP000683360">
    <property type="component" value="Unassembled WGS sequence"/>
</dbReference>
<gene>
    <name evidence="9" type="ORF">MEDL_58438</name>
</gene>
<dbReference type="InterPro" id="IPR018000">
    <property type="entry name" value="Neurotransmitter_ion_chnl_CS"/>
</dbReference>
<reference evidence="9" key="1">
    <citation type="submission" date="2021-03" db="EMBL/GenBank/DDBJ databases">
        <authorList>
            <person name="Bekaert M."/>
        </authorList>
    </citation>
    <scope>NUCLEOTIDE SEQUENCE</scope>
</reference>
<evidence type="ECO:0000313" key="9">
    <source>
        <dbReference type="EMBL" id="CAG2246461.1"/>
    </source>
</evidence>
<dbReference type="GO" id="GO:0004888">
    <property type="term" value="F:transmembrane signaling receptor activity"/>
    <property type="evidence" value="ECO:0007669"/>
    <property type="project" value="InterPro"/>
</dbReference>
<comment type="subcellular location">
    <subcellularLocation>
        <location evidence="1">Membrane</location>
        <topology evidence="1">Multi-pass membrane protein</topology>
    </subcellularLocation>
</comment>
<feature type="transmembrane region" description="Helical" evidence="6">
    <location>
        <begin position="352"/>
        <end position="370"/>
    </location>
</feature>
<feature type="transmembrane region" description="Helical" evidence="6">
    <location>
        <begin position="326"/>
        <end position="345"/>
    </location>
</feature>
<dbReference type="SUPFAM" id="SSF63712">
    <property type="entry name" value="Nicotinic receptor ligand binding domain-like"/>
    <property type="match status" value="2"/>
</dbReference>
<feature type="compositionally biased region" description="Polar residues" evidence="5">
    <location>
        <begin position="439"/>
        <end position="448"/>
    </location>
</feature>
<keyword evidence="10" id="KW-1185">Reference proteome</keyword>
<dbReference type="InterPro" id="IPR006201">
    <property type="entry name" value="Neur_channel"/>
</dbReference>
<dbReference type="InterPro" id="IPR006202">
    <property type="entry name" value="Neur_chan_lig-bd"/>
</dbReference>
<feature type="compositionally biased region" description="Basic residues" evidence="5">
    <location>
        <begin position="455"/>
        <end position="465"/>
    </location>
</feature>
<feature type="domain" description="Neurotransmitter-gated ion-channel ligand-binding" evidence="8">
    <location>
        <begin position="216"/>
        <end position="356"/>
    </location>
</feature>
<evidence type="ECO:0000256" key="6">
    <source>
        <dbReference type="SAM" id="Phobius"/>
    </source>
</evidence>
<dbReference type="PANTHER" id="PTHR18945">
    <property type="entry name" value="NEUROTRANSMITTER GATED ION CHANNEL"/>
    <property type="match status" value="1"/>
</dbReference>
<dbReference type="AlphaFoldDB" id="A0A8S3ULF8"/>
<protein>
    <recommendedName>
        <fullName evidence="8">Neurotransmitter-gated ion-channel ligand-binding domain-containing protein</fullName>
    </recommendedName>
</protein>
<feature type="chain" id="PRO_5035728197" description="Neurotransmitter-gated ion-channel ligand-binding domain-containing protein" evidence="7">
    <location>
        <begin position="23"/>
        <end position="465"/>
    </location>
</feature>
<evidence type="ECO:0000256" key="2">
    <source>
        <dbReference type="ARBA" id="ARBA00022692"/>
    </source>
</evidence>
<dbReference type="GO" id="GO:0016020">
    <property type="term" value="C:membrane"/>
    <property type="evidence" value="ECO:0007669"/>
    <property type="project" value="UniProtKB-SubCell"/>
</dbReference>
<evidence type="ECO:0000256" key="1">
    <source>
        <dbReference type="ARBA" id="ARBA00004141"/>
    </source>
</evidence>